<dbReference type="CDD" id="cd18787">
    <property type="entry name" value="SF2_C_DEAD"/>
    <property type="match status" value="1"/>
</dbReference>
<feature type="region of interest" description="Disordered" evidence="10">
    <location>
        <begin position="107"/>
        <end position="190"/>
    </location>
</feature>
<evidence type="ECO:0000256" key="2">
    <source>
        <dbReference type="ARBA" id="ARBA00022741"/>
    </source>
</evidence>
<dbReference type="Ensembl" id="ENSEBUT00000017950.1">
    <property type="protein sequence ID" value="ENSEBUP00000017374.1"/>
    <property type="gene ID" value="ENSEBUG00000010838.1"/>
</dbReference>
<evidence type="ECO:0000256" key="9">
    <source>
        <dbReference type="PROSITE-ProRule" id="PRU00552"/>
    </source>
</evidence>
<evidence type="ECO:0000259" key="11">
    <source>
        <dbReference type="PROSITE" id="PS51192"/>
    </source>
</evidence>
<sequence>MTRRALHVRVKGHDAPDPVLSFETLGETFNLSEQLLKNVASLGFKRPSPVQAQSLPAMLKGLEVLVAAPTGTGKTLAFGLPIVHHLAKDKKKYKRLRAVLLAPTRELASQSGELRPEGEAGQVDTNTKRAGGGKKEKGRKRFAENVTNTVAENKDEQSGDGLPRVEDETQSVWKNRKQNECGKERRNERQRASFAEQLSVVMAACTKMGVQPQKALFSATLTAKVDNWVKENLTNPIRIIVGTKNTPSLRVHQELLFVGGEDGKRVAMRQLLTQNMTPPILIFVQSVERAKQLAHELEFDGLRVGQLHGQQTHTQRRDSLLAFRSGNIWLLICTDLAARGLDLPATRLVINYDLPTTTAAYVHRVGRTGRAGNSGKAVTFFTEDDRPLLRRLLFHLYLSKFSIENTDGAFKNKIFVFKTLDHLQT</sequence>
<dbReference type="GO" id="GO:0003676">
    <property type="term" value="F:nucleic acid binding"/>
    <property type="evidence" value="ECO:0007669"/>
    <property type="project" value="InterPro"/>
</dbReference>
<keyword evidence="4" id="KW-0347">Helicase</keyword>
<name>A0A8C4QM37_EPTBU</name>
<dbReference type="InterPro" id="IPR011545">
    <property type="entry name" value="DEAD/DEAH_box_helicase_dom"/>
</dbReference>
<evidence type="ECO:0000256" key="7">
    <source>
        <dbReference type="ARBA" id="ARBA00024355"/>
    </source>
</evidence>
<dbReference type="Gene3D" id="3.40.50.300">
    <property type="entry name" value="P-loop containing nucleotide triphosphate hydrolases"/>
    <property type="match status" value="3"/>
</dbReference>
<dbReference type="OMA" id="EMAHSIM"/>
<reference evidence="14" key="1">
    <citation type="submission" date="2025-08" db="UniProtKB">
        <authorList>
            <consortium name="Ensembl"/>
        </authorList>
    </citation>
    <scope>IDENTIFICATION</scope>
</reference>
<dbReference type="Pfam" id="PF00271">
    <property type="entry name" value="Helicase_C"/>
    <property type="match status" value="1"/>
</dbReference>
<dbReference type="InterPro" id="IPR001650">
    <property type="entry name" value="Helicase_C-like"/>
</dbReference>
<dbReference type="InterPro" id="IPR014014">
    <property type="entry name" value="RNA_helicase_DEAD_Q_motif"/>
</dbReference>
<evidence type="ECO:0000313" key="15">
    <source>
        <dbReference type="Proteomes" id="UP000694388"/>
    </source>
</evidence>
<reference evidence="14" key="2">
    <citation type="submission" date="2025-09" db="UniProtKB">
        <authorList>
            <consortium name="Ensembl"/>
        </authorList>
    </citation>
    <scope>IDENTIFICATION</scope>
</reference>
<dbReference type="GO" id="GO:0005829">
    <property type="term" value="C:cytosol"/>
    <property type="evidence" value="ECO:0007669"/>
    <property type="project" value="TreeGrafter"/>
</dbReference>
<accession>A0A8C4QM37</accession>
<feature type="short sequence motif" description="Q motif" evidence="9">
    <location>
        <begin position="24"/>
        <end position="52"/>
    </location>
</feature>
<protein>
    <recommendedName>
        <fullName evidence="1">RNA helicase</fullName>
        <ecNumber evidence="1">3.6.4.13</ecNumber>
    </recommendedName>
</protein>
<evidence type="ECO:0000256" key="5">
    <source>
        <dbReference type="ARBA" id="ARBA00022840"/>
    </source>
</evidence>
<dbReference type="InterPro" id="IPR050079">
    <property type="entry name" value="DEAD_box_RNA_helicase"/>
</dbReference>
<dbReference type="InterPro" id="IPR027417">
    <property type="entry name" value="P-loop_NTPase"/>
</dbReference>
<keyword evidence="15" id="KW-1185">Reference proteome</keyword>
<comment type="catalytic activity">
    <reaction evidence="8">
        <text>ATP + H2O = ADP + phosphate + H(+)</text>
        <dbReference type="Rhea" id="RHEA:13065"/>
        <dbReference type="ChEBI" id="CHEBI:15377"/>
        <dbReference type="ChEBI" id="CHEBI:15378"/>
        <dbReference type="ChEBI" id="CHEBI:30616"/>
        <dbReference type="ChEBI" id="CHEBI:43474"/>
        <dbReference type="ChEBI" id="CHEBI:456216"/>
        <dbReference type="EC" id="3.6.4.13"/>
    </reaction>
</comment>
<comment type="similarity">
    <text evidence="7">Belongs to the DEAD box helicase family. DDX52/ROK1 subfamily.</text>
</comment>
<evidence type="ECO:0000259" key="13">
    <source>
        <dbReference type="PROSITE" id="PS51195"/>
    </source>
</evidence>
<dbReference type="SMART" id="SM00487">
    <property type="entry name" value="DEXDc"/>
    <property type="match status" value="1"/>
</dbReference>
<dbReference type="SMART" id="SM00490">
    <property type="entry name" value="HELICc"/>
    <property type="match status" value="1"/>
</dbReference>
<dbReference type="PROSITE" id="PS51194">
    <property type="entry name" value="HELICASE_CTER"/>
    <property type="match status" value="1"/>
</dbReference>
<dbReference type="PROSITE" id="PS51192">
    <property type="entry name" value="HELICASE_ATP_BIND_1"/>
    <property type="match status" value="1"/>
</dbReference>
<feature type="domain" description="Helicase C-terminal" evidence="12">
    <location>
        <begin position="271"/>
        <end position="414"/>
    </location>
</feature>
<keyword evidence="2" id="KW-0547">Nucleotide-binding</keyword>
<dbReference type="GO" id="GO:0016787">
    <property type="term" value="F:hydrolase activity"/>
    <property type="evidence" value="ECO:0007669"/>
    <property type="project" value="UniProtKB-KW"/>
</dbReference>
<evidence type="ECO:0000256" key="3">
    <source>
        <dbReference type="ARBA" id="ARBA00022801"/>
    </source>
</evidence>
<dbReference type="GO" id="GO:0003724">
    <property type="term" value="F:RNA helicase activity"/>
    <property type="evidence" value="ECO:0007669"/>
    <property type="project" value="UniProtKB-EC"/>
</dbReference>
<evidence type="ECO:0000313" key="14">
    <source>
        <dbReference type="Ensembl" id="ENSEBUP00000017374.1"/>
    </source>
</evidence>
<dbReference type="AlphaFoldDB" id="A0A8C4QM37"/>
<dbReference type="Proteomes" id="UP000694388">
    <property type="component" value="Unplaced"/>
</dbReference>
<dbReference type="Pfam" id="PF00270">
    <property type="entry name" value="DEAD"/>
    <property type="match status" value="1"/>
</dbReference>
<keyword evidence="5" id="KW-0067">ATP-binding</keyword>
<evidence type="ECO:0000256" key="6">
    <source>
        <dbReference type="ARBA" id="ARBA00022884"/>
    </source>
</evidence>
<dbReference type="EC" id="3.6.4.13" evidence="1"/>
<keyword evidence="3" id="KW-0378">Hydrolase</keyword>
<dbReference type="SUPFAM" id="SSF52540">
    <property type="entry name" value="P-loop containing nucleoside triphosphate hydrolases"/>
    <property type="match status" value="1"/>
</dbReference>
<organism evidence="14 15">
    <name type="scientific">Eptatretus burgeri</name>
    <name type="common">Inshore hagfish</name>
    <dbReference type="NCBI Taxonomy" id="7764"/>
    <lineage>
        <taxon>Eukaryota</taxon>
        <taxon>Metazoa</taxon>
        <taxon>Chordata</taxon>
        <taxon>Craniata</taxon>
        <taxon>Vertebrata</taxon>
        <taxon>Cyclostomata</taxon>
        <taxon>Myxini</taxon>
        <taxon>Myxiniformes</taxon>
        <taxon>Myxinidae</taxon>
        <taxon>Eptatretinae</taxon>
        <taxon>Eptatretus</taxon>
    </lineage>
</organism>
<dbReference type="GeneTree" id="ENSGT00550000074863"/>
<feature type="compositionally biased region" description="Basic and acidic residues" evidence="10">
    <location>
        <begin position="177"/>
        <end position="190"/>
    </location>
</feature>
<evidence type="ECO:0000256" key="8">
    <source>
        <dbReference type="ARBA" id="ARBA00047984"/>
    </source>
</evidence>
<dbReference type="GO" id="GO:0005524">
    <property type="term" value="F:ATP binding"/>
    <property type="evidence" value="ECO:0007669"/>
    <property type="project" value="UniProtKB-KW"/>
</dbReference>
<dbReference type="PANTHER" id="PTHR47959:SF15">
    <property type="entry name" value="RNA HELICASE"/>
    <property type="match status" value="1"/>
</dbReference>
<evidence type="ECO:0000256" key="1">
    <source>
        <dbReference type="ARBA" id="ARBA00012552"/>
    </source>
</evidence>
<dbReference type="PROSITE" id="PS51195">
    <property type="entry name" value="Q_MOTIF"/>
    <property type="match status" value="1"/>
</dbReference>
<feature type="domain" description="Helicase ATP-binding" evidence="11">
    <location>
        <begin position="55"/>
        <end position="239"/>
    </location>
</feature>
<evidence type="ECO:0000256" key="10">
    <source>
        <dbReference type="SAM" id="MobiDB-lite"/>
    </source>
</evidence>
<keyword evidence="6" id="KW-0694">RNA-binding</keyword>
<feature type="compositionally biased region" description="Basic and acidic residues" evidence="10">
    <location>
        <begin position="152"/>
        <end position="167"/>
    </location>
</feature>
<evidence type="ECO:0000259" key="12">
    <source>
        <dbReference type="PROSITE" id="PS51194"/>
    </source>
</evidence>
<feature type="domain" description="DEAD-box RNA helicase Q" evidence="13">
    <location>
        <begin position="24"/>
        <end position="52"/>
    </location>
</feature>
<proteinExistence type="inferred from homology"/>
<dbReference type="InterPro" id="IPR014001">
    <property type="entry name" value="Helicase_ATP-bd"/>
</dbReference>
<dbReference type="PANTHER" id="PTHR47959">
    <property type="entry name" value="ATP-DEPENDENT RNA HELICASE RHLE-RELATED"/>
    <property type="match status" value="1"/>
</dbReference>
<evidence type="ECO:0000256" key="4">
    <source>
        <dbReference type="ARBA" id="ARBA00022806"/>
    </source>
</evidence>